<gene>
    <name evidence="1" type="ORF">HPB47_004144</name>
</gene>
<proteinExistence type="predicted"/>
<reference evidence="1 2" key="1">
    <citation type="journal article" date="2020" name="Cell">
        <title>Large-Scale Comparative Analyses of Tick Genomes Elucidate Their Genetic Diversity and Vector Capacities.</title>
        <authorList>
            <consortium name="Tick Genome and Microbiome Consortium (TIGMIC)"/>
            <person name="Jia N."/>
            <person name="Wang J."/>
            <person name="Shi W."/>
            <person name="Du L."/>
            <person name="Sun Y."/>
            <person name="Zhan W."/>
            <person name="Jiang J.F."/>
            <person name="Wang Q."/>
            <person name="Zhang B."/>
            <person name="Ji P."/>
            <person name="Bell-Sakyi L."/>
            <person name="Cui X.M."/>
            <person name="Yuan T.T."/>
            <person name="Jiang B.G."/>
            <person name="Yang W.F."/>
            <person name="Lam T.T."/>
            <person name="Chang Q.C."/>
            <person name="Ding S.J."/>
            <person name="Wang X.J."/>
            <person name="Zhu J.G."/>
            <person name="Ruan X.D."/>
            <person name="Zhao L."/>
            <person name="Wei J.T."/>
            <person name="Ye R.Z."/>
            <person name="Que T.C."/>
            <person name="Du C.H."/>
            <person name="Zhou Y.H."/>
            <person name="Cheng J.X."/>
            <person name="Dai P.F."/>
            <person name="Guo W.B."/>
            <person name="Han X.H."/>
            <person name="Huang E.J."/>
            <person name="Li L.F."/>
            <person name="Wei W."/>
            <person name="Gao Y.C."/>
            <person name="Liu J.Z."/>
            <person name="Shao H.Z."/>
            <person name="Wang X."/>
            <person name="Wang C.C."/>
            <person name="Yang T.C."/>
            <person name="Huo Q.B."/>
            <person name="Li W."/>
            <person name="Chen H.Y."/>
            <person name="Chen S.E."/>
            <person name="Zhou L.G."/>
            <person name="Ni X.B."/>
            <person name="Tian J.H."/>
            <person name="Sheng Y."/>
            <person name="Liu T."/>
            <person name="Pan Y.S."/>
            <person name="Xia L.Y."/>
            <person name="Li J."/>
            <person name="Zhao F."/>
            <person name="Cao W.C."/>
        </authorList>
    </citation>
    <scope>NUCLEOTIDE SEQUENCE [LARGE SCALE GENOMIC DNA]</scope>
    <source>
        <strain evidence="1">Iper-2018</strain>
    </source>
</reference>
<dbReference type="EMBL" id="JABSTQ010010629">
    <property type="protein sequence ID" value="KAG0419399.1"/>
    <property type="molecule type" value="Genomic_DNA"/>
</dbReference>
<sequence>MRGIHLLEQLSGRIKKRPPNDPVVGRMRRQRWPPPAVFLRYSRTATRRRGELAERERNRSLLFPPWELRSGPPLLGEAALRALLVLASAVSPVL</sequence>
<comment type="caution">
    <text evidence="1">The sequence shown here is derived from an EMBL/GenBank/DDBJ whole genome shotgun (WGS) entry which is preliminary data.</text>
</comment>
<keyword evidence="2" id="KW-1185">Reference proteome</keyword>
<protein>
    <submittedName>
        <fullName evidence="1">Uncharacterized protein</fullName>
    </submittedName>
</protein>
<evidence type="ECO:0000313" key="2">
    <source>
        <dbReference type="Proteomes" id="UP000805193"/>
    </source>
</evidence>
<accession>A0AC60PHA9</accession>
<name>A0AC60PHA9_IXOPE</name>
<dbReference type="Proteomes" id="UP000805193">
    <property type="component" value="Unassembled WGS sequence"/>
</dbReference>
<evidence type="ECO:0000313" key="1">
    <source>
        <dbReference type="EMBL" id="KAG0419399.1"/>
    </source>
</evidence>
<organism evidence="1 2">
    <name type="scientific">Ixodes persulcatus</name>
    <name type="common">Taiga tick</name>
    <dbReference type="NCBI Taxonomy" id="34615"/>
    <lineage>
        <taxon>Eukaryota</taxon>
        <taxon>Metazoa</taxon>
        <taxon>Ecdysozoa</taxon>
        <taxon>Arthropoda</taxon>
        <taxon>Chelicerata</taxon>
        <taxon>Arachnida</taxon>
        <taxon>Acari</taxon>
        <taxon>Parasitiformes</taxon>
        <taxon>Ixodida</taxon>
        <taxon>Ixodoidea</taxon>
        <taxon>Ixodidae</taxon>
        <taxon>Ixodinae</taxon>
        <taxon>Ixodes</taxon>
    </lineage>
</organism>